<protein>
    <submittedName>
        <fullName evidence="3">Uncharacterized protein</fullName>
    </submittedName>
</protein>
<sequence length="499" mass="53517">MAELQDVKYGWNFMAKLLGTDLAGQSAFADFASAAAQNQQIAAQNLRIQEINAAIDELARNINEHRHLHLGVEQFKGYVAEEFHAGTFNLEAIRQGSAHRAFTLQDNGYGSVDIDTNFGRQYSLKYANTAKDAEAYQAVLDPETRMPKYHGQERLIADEQLGEAGSWATRRAGKDSLTRPDVSASHTETGEHLVGTVSDSEGVESHKLSIKESKAIAREAQEGGFDPAKHGISKGAQISQVRIAYLDQALKAGLTAATITAITQLVPELYKAIDYLIKHAEIDLAQLKKSGGKVITTSGEAFLRGSIAYGVQMALQEGLLGEALKGANPTIVGVVVTVVLGTIKNSIQVAAGKMTAAEMGMQFVDTLVVSSGYLVSMKIGGIIAQALFPELPGIGYAIGSLLGCSLAVVYSIGKKKLISFCVDTGFTCFGLVEQNYELPDEVLKELGIDTIKIGRAKVSTTQIAKIEPNSSVGRTSYETVNMTVLRRGVIGVNKIGYVI</sequence>
<dbReference type="EMBL" id="FMHG01000001">
    <property type="protein sequence ID" value="SCJ82239.1"/>
    <property type="molecule type" value="Genomic_DNA"/>
</dbReference>
<gene>
    <name evidence="3" type="ORF">SAMEA3545359_02267</name>
</gene>
<evidence type="ECO:0000313" key="3">
    <source>
        <dbReference type="EMBL" id="SCJ82239.1"/>
    </source>
</evidence>
<keyword evidence="2" id="KW-0812">Transmembrane</keyword>
<organism evidence="3">
    <name type="scientific">uncultured Anaerotruncus sp</name>
    <dbReference type="NCBI Taxonomy" id="905011"/>
    <lineage>
        <taxon>Bacteria</taxon>
        <taxon>Bacillati</taxon>
        <taxon>Bacillota</taxon>
        <taxon>Clostridia</taxon>
        <taxon>Eubacteriales</taxon>
        <taxon>Oscillospiraceae</taxon>
        <taxon>Anaerotruncus</taxon>
        <taxon>environmental samples</taxon>
    </lineage>
</organism>
<evidence type="ECO:0000256" key="2">
    <source>
        <dbReference type="SAM" id="Phobius"/>
    </source>
</evidence>
<feature type="transmembrane region" description="Helical" evidence="2">
    <location>
        <begin position="394"/>
        <end position="412"/>
    </location>
</feature>
<keyword evidence="2" id="KW-1133">Transmembrane helix</keyword>
<keyword evidence="2" id="KW-0472">Membrane</keyword>
<keyword evidence="1" id="KW-0175">Coiled coil</keyword>
<accession>A0A1C6JJM3</accession>
<feature type="transmembrane region" description="Helical" evidence="2">
    <location>
        <begin position="363"/>
        <end position="388"/>
    </location>
</feature>
<evidence type="ECO:0000256" key="1">
    <source>
        <dbReference type="SAM" id="Coils"/>
    </source>
</evidence>
<feature type="coiled-coil region" evidence="1">
    <location>
        <begin position="41"/>
        <end position="68"/>
    </location>
</feature>
<proteinExistence type="predicted"/>
<name>A0A1C6JJM3_9FIRM</name>
<reference evidence="3" key="1">
    <citation type="submission" date="2015-09" db="EMBL/GenBank/DDBJ databases">
        <authorList>
            <consortium name="Pathogen Informatics"/>
        </authorList>
    </citation>
    <scope>NUCLEOTIDE SEQUENCE</scope>
    <source>
        <strain evidence="3">2789STDY5834896</strain>
    </source>
</reference>
<dbReference type="AlphaFoldDB" id="A0A1C6JJM3"/>